<dbReference type="EMBL" id="KQ422677">
    <property type="protein sequence ID" value="KOF74430.1"/>
    <property type="molecule type" value="Genomic_DNA"/>
</dbReference>
<accession>A0A0L8GD19</accession>
<sequence>MVKFSNIKAIVLYMNIIEMNVMNHLVGEWLLVLKWVAYFSKKNQNLSYKVKQREDNINQSEINNT</sequence>
<reference evidence="1" key="1">
    <citation type="submission" date="2015-07" db="EMBL/GenBank/DDBJ databases">
        <title>MeaNS - Measles Nucleotide Surveillance Program.</title>
        <authorList>
            <person name="Tran T."/>
            <person name="Druce J."/>
        </authorList>
    </citation>
    <scope>NUCLEOTIDE SEQUENCE</scope>
    <source>
        <strain evidence="1">UCB-OBI-ISO-001</strain>
        <tissue evidence="1">Gonad</tissue>
    </source>
</reference>
<organism evidence="1">
    <name type="scientific">Octopus bimaculoides</name>
    <name type="common">California two-spotted octopus</name>
    <dbReference type="NCBI Taxonomy" id="37653"/>
    <lineage>
        <taxon>Eukaryota</taxon>
        <taxon>Metazoa</taxon>
        <taxon>Spiralia</taxon>
        <taxon>Lophotrochozoa</taxon>
        <taxon>Mollusca</taxon>
        <taxon>Cephalopoda</taxon>
        <taxon>Coleoidea</taxon>
        <taxon>Octopodiformes</taxon>
        <taxon>Octopoda</taxon>
        <taxon>Incirrata</taxon>
        <taxon>Octopodidae</taxon>
        <taxon>Octopus</taxon>
    </lineage>
</organism>
<protein>
    <submittedName>
        <fullName evidence="1">Uncharacterized protein</fullName>
    </submittedName>
</protein>
<proteinExistence type="predicted"/>
<gene>
    <name evidence="1" type="ORF">OCBIM_22036206mg</name>
</gene>
<evidence type="ECO:0000313" key="1">
    <source>
        <dbReference type="EMBL" id="KOF74430.1"/>
    </source>
</evidence>
<name>A0A0L8GD19_OCTBM</name>
<dbReference type="AlphaFoldDB" id="A0A0L8GD19"/>